<dbReference type="InterPro" id="IPR027785">
    <property type="entry name" value="UvrD-like_helicase_C"/>
</dbReference>
<accession>A0A2S5CIU5</accession>
<dbReference type="EMBL" id="PGFZ01000009">
    <property type="protein sequence ID" value="POZ50725.1"/>
    <property type="molecule type" value="Genomic_DNA"/>
</dbReference>
<dbReference type="PANTHER" id="PTHR43788:SF6">
    <property type="entry name" value="DNA HELICASE B"/>
    <property type="match status" value="1"/>
</dbReference>
<keyword evidence="1" id="KW-0547">Nucleotide-binding</keyword>
<dbReference type="GO" id="GO:0005524">
    <property type="term" value="F:ATP binding"/>
    <property type="evidence" value="ECO:0007669"/>
    <property type="project" value="UniProtKB-KW"/>
</dbReference>
<dbReference type="Proteomes" id="UP000237423">
    <property type="component" value="Unassembled WGS sequence"/>
</dbReference>
<evidence type="ECO:0000256" key="1">
    <source>
        <dbReference type="ARBA" id="ARBA00022741"/>
    </source>
</evidence>
<dbReference type="CDD" id="cd17933">
    <property type="entry name" value="DEXSc_RecD-like"/>
    <property type="match status" value="1"/>
</dbReference>
<comment type="caution">
    <text evidence="4">The sequence shown here is derived from an EMBL/GenBank/DDBJ whole genome shotgun (WGS) entry which is preliminary data.</text>
</comment>
<dbReference type="Pfam" id="PF13604">
    <property type="entry name" value="AAA_30"/>
    <property type="match status" value="1"/>
</dbReference>
<dbReference type="Gene3D" id="2.30.30.940">
    <property type="match status" value="1"/>
</dbReference>
<reference evidence="4 5" key="1">
    <citation type="submission" date="2017-11" db="EMBL/GenBank/DDBJ databases">
        <title>Draft Genome Sequence of Methylobacter psychrotolerans Sph1T, an Obligate Methanotroph from Low-Temperature Environments.</title>
        <authorList>
            <person name="Oshkin I.Y."/>
            <person name="Miroshnikov K."/>
            <person name="Belova S.E."/>
            <person name="Korzhenkov A."/>
            <person name="Toshchakov S.V."/>
            <person name="Dedysh S.N."/>
        </authorList>
    </citation>
    <scope>NUCLEOTIDE SEQUENCE [LARGE SCALE GENOMIC DNA]</scope>
    <source>
        <strain evidence="4 5">Sph1</strain>
    </source>
</reference>
<dbReference type="PANTHER" id="PTHR43788">
    <property type="entry name" value="DNA2/NAM7 HELICASE FAMILY MEMBER"/>
    <property type="match status" value="1"/>
</dbReference>
<dbReference type="SMART" id="SM00382">
    <property type="entry name" value="AAA"/>
    <property type="match status" value="1"/>
</dbReference>
<dbReference type="AlphaFoldDB" id="A0A2S5CIU5"/>
<evidence type="ECO:0000313" key="5">
    <source>
        <dbReference type="Proteomes" id="UP000237423"/>
    </source>
</evidence>
<sequence>MIEGSRQLPMQHITVRVPWHDNGWNGTFCNKPCVNTSCTVLPRIASGRDDSHEADKAGTSIEGLEQNKLPPCVDEHGTLMAKFSQVLLKNHPYTQSASVTHGHFEATPYTIQPYSVAVIPFRWMLKENTESRSEDLQLDYNTNREPKMDWQDAWIQEGKNQRIMLDSFFSAVKPDESLVFFYAKRTPLIEDPRRVIIGVGRVKSVGKPAEYRYKRDKPANAISGFLWERGIGHSIRPNGKEGFLLPYQHLLDLAEADVSIDLAACTAFAPDEHFESYSYGSELLPQDGAIASLLAIEKAIKAMCVYFEAPWQEYLKWIDNELNRLWQIRGAFPGLGAAFNAFGLPHGNLLAWYLSADEESGNNPWPLLEKALSDSSSLPDYLQQGLGDTLYQKWQKLPPERRALLALLSRFTLTNSQAKRWYQPTEREKAGISTLTTDGEILANPYRIYEEDRLQLDAIAFAIIDRGMFPPENLRKDFPIPEPSQIKEAVDKRRIRALMIQVLEEAGSKGHTLLPDNWLIQQIRDLAMKPECPLDIDTLGVVSDFISPFVEAIELKNGNKGFQLDRYIETAQSIKSIIIKRQKGRLHEGDYDWAALVDAAIESGSKSVTDANESLARKEKSKALEMLFKSRVSVLMGAAGTGKSTLIKALCNIDAVKKGGVLLLAPTGKARVRLEQTSGQFGKGKTIAQFLNGLQRYDGNTGRYFINTNAGKSSAHKTVVIDECSMLTEEQLAGLLDAIKGVERLVLVGDPKQLPPIGAGRPYVDIVQQLMPENIDSLFPKVSYCYAELTVTRRQQNQGLGERVDILLANAFSGKSQDAGADEVWNILDNDETPYVKLVKWNQPDQLFELLTQHIVKELHLTSDQDEVGFECSLGGTAGRTHVFFNTAYGDKPGASEKAENWQILSPHRAAQSGVEVINRYIQAKFRRDAIYLSSKTGYAKRIPNPAGPQGIIWGDKVINIKNDGKRKVFPDKENHYVANGDIGIVTGYYKKKGQKFFNKIEVELSAQPGFGYKYWPNEFDAQEATPPLELAYALTVHKTQGSEFGTTFLIIPNPCRLLSREMLYTALTRHKNKVVILHQGDFKELVKLVMKAIRILPNE</sequence>
<evidence type="ECO:0000313" key="4">
    <source>
        <dbReference type="EMBL" id="POZ50725.1"/>
    </source>
</evidence>
<evidence type="ECO:0000256" key="2">
    <source>
        <dbReference type="ARBA" id="ARBA00022840"/>
    </source>
</evidence>
<protein>
    <submittedName>
        <fullName evidence="4">Exodeoxyribonuclease V subunit alpha</fullName>
    </submittedName>
</protein>
<dbReference type="CDD" id="cd18809">
    <property type="entry name" value="SF1_C_RecD"/>
    <property type="match status" value="1"/>
</dbReference>
<feature type="domain" description="AAA+ ATPase" evidence="3">
    <location>
        <begin position="629"/>
        <end position="789"/>
    </location>
</feature>
<organism evidence="4 5">
    <name type="scientific">Methylovulum psychrotolerans</name>
    <dbReference type="NCBI Taxonomy" id="1704499"/>
    <lineage>
        <taxon>Bacteria</taxon>
        <taxon>Pseudomonadati</taxon>
        <taxon>Pseudomonadota</taxon>
        <taxon>Gammaproteobacteria</taxon>
        <taxon>Methylococcales</taxon>
        <taxon>Methylococcaceae</taxon>
        <taxon>Methylovulum</taxon>
    </lineage>
</organism>
<dbReference type="GO" id="GO:0003678">
    <property type="term" value="F:DNA helicase activity"/>
    <property type="evidence" value="ECO:0007669"/>
    <property type="project" value="UniProtKB-ARBA"/>
</dbReference>
<gene>
    <name evidence="4" type="primary">recD_2</name>
    <name evidence="4" type="ORF">AADEFJLK_03622</name>
</gene>
<dbReference type="Pfam" id="PF13538">
    <property type="entry name" value="UvrD_C_2"/>
    <property type="match status" value="1"/>
</dbReference>
<dbReference type="InterPro" id="IPR050534">
    <property type="entry name" value="Coronavir_polyprotein_1ab"/>
</dbReference>
<dbReference type="Gene3D" id="3.40.50.300">
    <property type="entry name" value="P-loop containing nucleotide triphosphate hydrolases"/>
    <property type="match status" value="2"/>
</dbReference>
<name>A0A2S5CIU5_9GAMM</name>
<dbReference type="SUPFAM" id="SSF52540">
    <property type="entry name" value="P-loop containing nucleoside triphosphate hydrolases"/>
    <property type="match status" value="2"/>
</dbReference>
<dbReference type="RefSeq" id="WP_211299263.1">
    <property type="nucleotide sequence ID" value="NZ_PGFZ01000009.1"/>
</dbReference>
<keyword evidence="2" id="KW-0067">ATP-binding</keyword>
<proteinExistence type="predicted"/>
<dbReference type="InterPro" id="IPR027417">
    <property type="entry name" value="P-loop_NTPase"/>
</dbReference>
<evidence type="ECO:0000259" key="3">
    <source>
        <dbReference type="SMART" id="SM00382"/>
    </source>
</evidence>
<dbReference type="InterPro" id="IPR003593">
    <property type="entry name" value="AAA+_ATPase"/>
</dbReference>